<organism evidence="5 6">
    <name type="scientific">Alteromonas lipolytica</name>
    <dbReference type="NCBI Taxonomy" id="1856405"/>
    <lineage>
        <taxon>Bacteria</taxon>
        <taxon>Pseudomonadati</taxon>
        <taxon>Pseudomonadota</taxon>
        <taxon>Gammaproteobacteria</taxon>
        <taxon>Alteromonadales</taxon>
        <taxon>Alteromonadaceae</taxon>
        <taxon>Alteromonas/Salinimonas group</taxon>
        <taxon>Alteromonas</taxon>
    </lineage>
</organism>
<evidence type="ECO:0000256" key="1">
    <source>
        <dbReference type="ARBA" id="ARBA00009405"/>
    </source>
</evidence>
<evidence type="ECO:0000259" key="4">
    <source>
        <dbReference type="PROSITE" id="PS50991"/>
    </source>
</evidence>
<evidence type="ECO:0000313" key="6">
    <source>
        <dbReference type="Proteomes" id="UP000176037"/>
    </source>
</evidence>
<keyword evidence="2" id="KW-0479">Metal-binding</keyword>
<dbReference type="GO" id="GO:0046872">
    <property type="term" value="F:metal ion binding"/>
    <property type="evidence" value="ECO:0007669"/>
    <property type="project" value="UniProtKB-KW"/>
</dbReference>
<evidence type="ECO:0000313" key="5">
    <source>
        <dbReference type="EMBL" id="OFI35635.1"/>
    </source>
</evidence>
<dbReference type="Pfam" id="PF00682">
    <property type="entry name" value="HMGL-like"/>
    <property type="match status" value="1"/>
</dbReference>
<sequence>MSDLPARVHIVEEGPREGFQSEPAGIPTAEKIKLIEALAASGVPEIDCASFVSPKAAPQMADALDISAGLTMRDDVLYSCMWLNEKGFFQAQQSRFNLPALTSGSASDTFLSKNNRRTPEEQVDTQRLLRKLYSDNGIGSGPVYLFTAFGCNYEGEIAVEKAMLRASELVAICEENGTPPSSIYLCDTVGAADPVRVRRLVDAVRTRWPEYQVALHLHDTRGLGIANAMAGLELGVSRFDCSVGGMGGCPFAGNKAAAGNIATEELVMLCERMGIETGIDLAKLIDAAVLAEGIVGHSLPGKLFKSGLFNS</sequence>
<keyword evidence="6" id="KW-1185">Reference proteome</keyword>
<comment type="similarity">
    <text evidence="1">Belongs to the HMG-CoA lyase family.</text>
</comment>
<reference evidence="5 6" key="1">
    <citation type="submission" date="2016-09" db="EMBL/GenBank/DDBJ databases">
        <title>Alteromonas lipolytica, a new species isolated from sea water.</title>
        <authorList>
            <person name="Wu Y.-H."/>
            <person name="Cheng H."/>
            <person name="Xu X.-W."/>
        </authorList>
    </citation>
    <scope>NUCLEOTIDE SEQUENCE [LARGE SCALE GENOMIC DNA]</scope>
    <source>
        <strain evidence="5 6">JW12</strain>
    </source>
</reference>
<dbReference type="STRING" id="1856405.BFC17_12840"/>
<dbReference type="OrthoDB" id="9784013at2"/>
<gene>
    <name evidence="5" type="ORF">BFC17_12840</name>
</gene>
<keyword evidence="3" id="KW-0456">Lyase</keyword>
<dbReference type="PROSITE" id="PS50991">
    <property type="entry name" value="PYR_CT"/>
    <property type="match status" value="1"/>
</dbReference>
<evidence type="ECO:0000256" key="2">
    <source>
        <dbReference type="ARBA" id="ARBA00022723"/>
    </source>
</evidence>
<dbReference type="Gene3D" id="3.20.20.70">
    <property type="entry name" value="Aldolase class I"/>
    <property type="match status" value="1"/>
</dbReference>
<proteinExistence type="inferred from homology"/>
<accession>A0A1E8FI78</accession>
<dbReference type="EMBL" id="MJIC01000009">
    <property type="protein sequence ID" value="OFI35635.1"/>
    <property type="molecule type" value="Genomic_DNA"/>
</dbReference>
<dbReference type="Proteomes" id="UP000176037">
    <property type="component" value="Unassembled WGS sequence"/>
</dbReference>
<dbReference type="PANTHER" id="PTHR42738:SF7">
    <property type="entry name" value="HYDROXYMETHYLGLUTARYL-COA LYASE"/>
    <property type="match status" value="1"/>
</dbReference>
<name>A0A1E8FI78_9ALTE</name>
<feature type="domain" description="Pyruvate carboxyltransferase" evidence="4">
    <location>
        <begin position="8"/>
        <end position="285"/>
    </location>
</feature>
<dbReference type="PANTHER" id="PTHR42738">
    <property type="entry name" value="HYDROXYMETHYLGLUTARYL-COA LYASE"/>
    <property type="match status" value="1"/>
</dbReference>
<dbReference type="CDD" id="cd07938">
    <property type="entry name" value="DRE_TIM_HMGL"/>
    <property type="match status" value="1"/>
</dbReference>
<protein>
    <recommendedName>
        <fullName evidence="4">Pyruvate carboxyltransferase domain-containing protein</fullName>
    </recommendedName>
</protein>
<dbReference type="RefSeq" id="WP_070175379.1">
    <property type="nucleotide sequence ID" value="NZ_BMJR01000006.1"/>
</dbReference>
<dbReference type="AlphaFoldDB" id="A0A1E8FI78"/>
<dbReference type="InterPro" id="IPR043594">
    <property type="entry name" value="HMGL"/>
</dbReference>
<dbReference type="InterPro" id="IPR000891">
    <property type="entry name" value="PYR_CT"/>
</dbReference>
<dbReference type="InterPro" id="IPR013785">
    <property type="entry name" value="Aldolase_TIM"/>
</dbReference>
<dbReference type="SUPFAM" id="SSF51569">
    <property type="entry name" value="Aldolase"/>
    <property type="match status" value="1"/>
</dbReference>
<dbReference type="GO" id="GO:0006552">
    <property type="term" value="P:L-leucine catabolic process"/>
    <property type="evidence" value="ECO:0007669"/>
    <property type="project" value="TreeGrafter"/>
</dbReference>
<evidence type="ECO:0000256" key="3">
    <source>
        <dbReference type="ARBA" id="ARBA00023239"/>
    </source>
</evidence>
<dbReference type="GO" id="GO:0004419">
    <property type="term" value="F:hydroxymethylglutaryl-CoA lyase activity"/>
    <property type="evidence" value="ECO:0007669"/>
    <property type="project" value="TreeGrafter"/>
</dbReference>
<comment type="caution">
    <text evidence="5">The sequence shown here is derived from an EMBL/GenBank/DDBJ whole genome shotgun (WGS) entry which is preliminary data.</text>
</comment>
<dbReference type="GO" id="GO:0046951">
    <property type="term" value="P:ketone body biosynthetic process"/>
    <property type="evidence" value="ECO:0007669"/>
    <property type="project" value="TreeGrafter"/>
</dbReference>